<dbReference type="Pfam" id="PF13847">
    <property type="entry name" value="Methyltransf_31"/>
    <property type="match status" value="1"/>
</dbReference>
<dbReference type="SUPFAM" id="SSF53335">
    <property type="entry name" value="S-adenosyl-L-methionine-dependent methyltransferases"/>
    <property type="match status" value="1"/>
</dbReference>
<name>A0A372G9K7_9ACTN</name>
<reference evidence="2 3" key="1">
    <citation type="submission" date="2018-08" db="EMBL/GenBank/DDBJ databases">
        <title>Actinomadura spongicola sp. nov., isolated from marine sponge Leucetta chagosensis.</title>
        <authorList>
            <person name="Li L."/>
            <person name="Lin H.W."/>
        </authorList>
    </citation>
    <scope>NUCLEOTIDE SEQUENCE [LARGE SCALE GENOMIC DNA]</scope>
    <source>
        <strain evidence="2 3">LHW52907</strain>
    </source>
</reference>
<comment type="caution">
    <text evidence="2">The sequence shown here is derived from an EMBL/GenBank/DDBJ whole genome shotgun (WGS) entry which is preliminary data.</text>
</comment>
<evidence type="ECO:0000313" key="2">
    <source>
        <dbReference type="EMBL" id="RFS81819.1"/>
    </source>
</evidence>
<evidence type="ECO:0000313" key="3">
    <source>
        <dbReference type="Proteomes" id="UP000262882"/>
    </source>
</evidence>
<accession>A0A372G9K7</accession>
<sequence>MTGGIGFDDELWRHNEVLRRAAGVGPRDHVLDIGCGTGQTTREAARAASAGSAYGVDVSEGAIERAREIARREGIGNVDFACADAQVDLPVERFDLVISRFGVMFFGDPVAAFTNIRRALRPGGRLAMIVWQSRERNEWAVAVQRALGVSAGSGVPDAFSLGEPEVLEGTLGAAGFSDVALTDVEEPVYYGPNVDVALEWVRGFSTTRSVLDGLEPGAAEQAVGRLRETLGAYLGDDGVWLGSRAWVVTARR</sequence>
<keyword evidence="2" id="KW-0489">Methyltransferase</keyword>
<dbReference type="InterPro" id="IPR029063">
    <property type="entry name" value="SAM-dependent_MTases_sf"/>
</dbReference>
<dbReference type="OrthoDB" id="9777638at2"/>
<evidence type="ECO:0000259" key="1">
    <source>
        <dbReference type="Pfam" id="PF13847"/>
    </source>
</evidence>
<dbReference type="RefSeq" id="WP_117403641.1">
    <property type="nucleotide sequence ID" value="NZ_QVNQ01000011.1"/>
</dbReference>
<dbReference type="GO" id="GO:0032259">
    <property type="term" value="P:methylation"/>
    <property type="evidence" value="ECO:0007669"/>
    <property type="project" value="UniProtKB-KW"/>
</dbReference>
<protein>
    <submittedName>
        <fullName evidence="2">Class I SAM-dependent methyltransferase</fullName>
    </submittedName>
</protein>
<dbReference type="CDD" id="cd02440">
    <property type="entry name" value="AdoMet_MTases"/>
    <property type="match status" value="1"/>
</dbReference>
<dbReference type="Proteomes" id="UP000262882">
    <property type="component" value="Unassembled WGS sequence"/>
</dbReference>
<keyword evidence="3" id="KW-1185">Reference proteome</keyword>
<feature type="domain" description="Methyltransferase" evidence="1">
    <location>
        <begin position="28"/>
        <end position="129"/>
    </location>
</feature>
<dbReference type="Gene3D" id="3.40.50.150">
    <property type="entry name" value="Vaccinia Virus protein VP39"/>
    <property type="match status" value="1"/>
</dbReference>
<proteinExistence type="predicted"/>
<dbReference type="EMBL" id="QVNQ01000011">
    <property type="protein sequence ID" value="RFS81819.1"/>
    <property type="molecule type" value="Genomic_DNA"/>
</dbReference>
<dbReference type="InterPro" id="IPR025714">
    <property type="entry name" value="Methyltranfer_dom"/>
</dbReference>
<keyword evidence="2" id="KW-0808">Transferase</keyword>
<dbReference type="PANTHER" id="PTHR43861">
    <property type="entry name" value="TRANS-ACONITATE 2-METHYLTRANSFERASE-RELATED"/>
    <property type="match status" value="1"/>
</dbReference>
<dbReference type="AlphaFoldDB" id="A0A372G9K7"/>
<organism evidence="2 3">
    <name type="scientific">Actinomadura spongiicola</name>
    <dbReference type="NCBI Taxonomy" id="2303421"/>
    <lineage>
        <taxon>Bacteria</taxon>
        <taxon>Bacillati</taxon>
        <taxon>Actinomycetota</taxon>
        <taxon>Actinomycetes</taxon>
        <taxon>Streptosporangiales</taxon>
        <taxon>Thermomonosporaceae</taxon>
        <taxon>Actinomadura</taxon>
    </lineage>
</organism>
<dbReference type="GO" id="GO:0008168">
    <property type="term" value="F:methyltransferase activity"/>
    <property type="evidence" value="ECO:0007669"/>
    <property type="project" value="UniProtKB-KW"/>
</dbReference>
<gene>
    <name evidence="2" type="ORF">D0T12_29290</name>
</gene>